<evidence type="ECO:0000256" key="2">
    <source>
        <dbReference type="ARBA" id="ARBA00008029"/>
    </source>
</evidence>
<dbReference type="GO" id="GO:0000776">
    <property type="term" value="C:kinetochore"/>
    <property type="evidence" value="ECO:0007669"/>
    <property type="project" value="TreeGrafter"/>
</dbReference>
<keyword evidence="8" id="KW-0175">Coiled coil</keyword>
<evidence type="ECO:0000313" key="10">
    <source>
        <dbReference type="Proteomes" id="UP000663699"/>
    </source>
</evidence>
<evidence type="ECO:0000256" key="1">
    <source>
        <dbReference type="ARBA" id="ARBA00004123"/>
    </source>
</evidence>
<dbReference type="AlphaFoldDB" id="A0A899FY14"/>
<dbReference type="Pfam" id="PF05557">
    <property type="entry name" value="MAD"/>
    <property type="match status" value="1"/>
</dbReference>
<comment type="subcellular location">
    <subcellularLocation>
        <location evidence="1">Nucleus</location>
    </subcellularLocation>
</comment>
<keyword evidence="7" id="KW-0131">Cell cycle</keyword>
<keyword evidence="5" id="KW-0498">Mitosis</keyword>
<dbReference type="EMBL" id="CP054536">
    <property type="protein sequence ID" value="QSL65195.1"/>
    <property type="molecule type" value="Genomic_DNA"/>
</dbReference>
<keyword evidence="4" id="KW-0132">Cell division</keyword>
<dbReference type="GO" id="GO:0051315">
    <property type="term" value="P:attachment of mitotic spindle microtubules to kinetochore"/>
    <property type="evidence" value="ECO:0007669"/>
    <property type="project" value="TreeGrafter"/>
</dbReference>
<protein>
    <recommendedName>
        <fullName evidence="3">Spindle assembly checkpoint component MAD1</fullName>
    </recommendedName>
</protein>
<keyword evidence="10" id="KW-1185">Reference proteome</keyword>
<dbReference type="GO" id="GO:0007094">
    <property type="term" value="P:mitotic spindle assembly checkpoint signaling"/>
    <property type="evidence" value="ECO:0007669"/>
    <property type="project" value="InterPro"/>
</dbReference>
<feature type="coiled-coil region" evidence="8">
    <location>
        <begin position="52"/>
        <end position="288"/>
    </location>
</feature>
<evidence type="ECO:0000256" key="8">
    <source>
        <dbReference type="SAM" id="Coils"/>
    </source>
</evidence>
<dbReference type="OrthoDB" id="331602at2759"/>
<name>A0A899FY14_9ASCO</name>
<keyword evidence="6" id="KW-0539">Nucleus</keyword>
<accession>A0A899FY14</accession>
<gene>
    <name evidence="9" type="ORF">MERGE_002502</name>
</gene>
<evidence type="ECO:0000256" key="6">
    <source>
        <dbReference type="ARBA" id="ARBA00023242"/>
    </source>
</evidence>
<feature type="coiled-coil region" evidence="8">
    <location>
        <begin position="314"/>
        <end position="376"/>
    </location>
</feature>
<dbReference type="GO" id="GO:0005635">
    <property type="term" value="C:nuclear envelope"/>
    <property type="evidence" value="ECO:0007669"/>
    <property type="project" value="TreeGrafter"/>
</dbReference>
<evidence type="ECO:0000256" key="5">
    <source>
        <dbReference type="ARBA" id="ARBA00022776"/>
    </source>
</evidence>
<proteinExistence type="inferred from homology"/>
<dbReference type="GO" id="GO:0051301">
    <property type="term" value="P:cell division"/>
    <property type="evidence" value="ECO:0007669"/>
    <property type="project" value="UniProtKB-KW"/>
</dbReference>
<organism evidence="9 10">
    <name type="scientific">Pneumocystis wakefieldiae</name>
    <dbReference type="NCBI Taxonomy" id="38082"/>
    <lineage>
        <taxon>Eukaryota</taxon>
        <taxon>Fungi</taxon>
        <taxon>Dikarya</taxon>
        <taxon>Ascomycota</taxon>
        <taxon>Taphrinomycotina</taxon>
        <taxon>Pneumocystomycetes</taxon>
        <taxon>Pneumocystaceae</taxon>
        <taxon>Pneumocystis</taxon>
    </lineage>
</organism>
<evidence type="ECO:0000256" key="4">
    <source>
        <dbReference type="ARBA" id="ARBA00022618"/>
    </source>
</evidence>
<feature type="coiled-coil region" evidence="8">
    <location>
        <begin position="536"/>
        <end position="586"/>
    </location>
</feature>
<evidence type="ECO:0000256" key="3">
    <source>
        <dbReference type="ARBA" id="ARBA00022019"/>
    </source>
</evidence>
<dbReference type="InterPro" id="IPR008672">
    <property type="entry name" value="Mad1"/>
</dbReference>
<evidence type="ECO:0000313" key="9">
    <source>
        <dbReference type="EMBL" id="QSL65195.1"/>
    </source>
</evidence>
<sequence length="694" mass="81967">MDIQETIRLRRLSDVRSAICGTSPLSNSPSIDRYDQLKIQFQSLKYDYSNAINKWDMEKINMEKRIHEIEQNSEEKEKRINELEKDKRFLYEKHKLQSEEILKLKEEYSAQKQEYEWKIRELQRISSIDKENSTDRKNEERSTLNSLQRKIETLELKNTGLEKVVEGLKDELRSKNTLINQKQQLLIEANELIDNLQKKKRSSEIETNDSNDIKILNRELFEQLSYIKSLEKKNFRQSKELKQLRESHKSIQMLQEEKKDLEFQLKLMDDLRQRLGESEMECAILKREKAAWAVYLNDDDQRDFDSPKALSLTLAQQRIENAALTEKYSILETALKEKDILHLSTCLELKKLSDKIVELEEKLNYELRNKLRLERQEVLSQKEVELLQEQLNSYNSEEMIFMHNNYDEQKTKRIKNLEMILDDYKIEIMKISEELQEAKNQTTSKSTEILKREREEIFNRHEREGDLLRRNKILSEELLTINKEHTLLKKELESLQQQLSYMESTSKNNGHNSQVRILQLRDNPLSALENLRQSTLDSLKNENVALLRQIEKNGEQFGEVVPIESLKNLKLENSRLEGIIADKDKRIQRLKEIFAEKSSEFREAVYFLLGYKIDFLPSGKVRVTSMYSQKGDHSFVFDGKSSSMHLLKGEEFTGSIENLVKFWCEERKTIPGMLSALTLELFEQSTTGQSKGWA</sequence>
<dbReference type="PANTHER" id="PTHR23168:SF0">
    <property type="entry name" value="MITOTIC SPINDLE ASSEMBLY CHECKPOINT PROTEIN MAD1"/>
    <property type="match status" value="1"/>
</dbReference>
<comment type="similarity">
    <text evidence="2">Belongs to the MAD1 family.</text>
</comment>
<dbReference type="Gene3D" id="1.20.5.170">
    <property type="match status" value="1"/>
</dbReference>
<feature type="coiled-coil region" evidence="8">
    <location>
        <begin position="414"/>
        <end position="441"/>
    </location>
</feature>
<dbReference type="Gene3D" id="6.10.250.90">
    <property type="match status" value="1"/>
</dbReference>
<dbReference type="Proteomes" id="UP000663699">
    <property type="component" value="Chromosome 5"/>
</dbReference>
<dbReference type="GO" id="GO:0072686">
    <property type="term" value="C:mitotic spindle"/>
    <property type="evidence" value="ECO:0007669"/>
    <property type="project" value="TreeGrafter"/>
</dbReference>
<evidence type="ECO:0000256" key="7">
    <source>
        <dbReference type="ARBA" id="ARBA00023306"/>
    </source>
</evidence>
<dbReference type="PANTHER" id="PTHR23168">
    <property type="entry name" value="MITOTIC SPINDLE ASSEMBLY CHECKPOINT PROTEIN MAD1 MITOTIC ARREST DEFICIENT-LIKE PROTEIN 1"/>
    <property type="match status" value="1"/>
</dbReference>
<dbReference type="Gene3D" id="3.30.457.60">
    <property type="match status" value="1"/>
</dbReference>
<reference evidence="9" key="1">
    <citation type="submission" date="2020-06" db="EMBL/GenBank/DDBJ databases">
        <title>Genomes of multiple members of Pneumocystis genus reveal paths to human pathogen Pneumocystis jirovecii.</title>
        <authorList>
            <person name="Cisse O.H."/>
            <person name="Ma L."/>
            <person name="Dekker J."/>
            <person name="Khil P."/>
            <person name="Jo J."/>
            <person name="Brenchley J."/>
            <person name="Blair R."/>
            <person name="Pahar B."/>
            <person name="Chabe M."/>
            <person name="Van Rompay K.A."/>
            <person name="Keesler R."/>
            <person name="Sukura A."/>
            <person name="Hirsch V."/>
            <person name="Kutty G."/>
            <person name="Liu Y."/>
            <person name="Peng L."/>
            <person name="Chen J."/>
            <person name="Song J."/>
            <person name="Weissenbacher-Lang C."/>
            <person name="Xu J."/>
            <person name="Upham N.S."/>
            <person name="Stajich J.E."/>
            <person name="Cuomo C.A."/>
            <person name="Cushion M.T."/>
            <person name="Kovacs J.A."/>
        </authorList>
    </citation>
    <scope>NUCLEOTIDE SEQUENCE</scope>
    <source>
        <strain evidence="9">2A</strain>
    </source>
</reference>